<evidence type="ECO:0000256" key="8">
    <source>
        <dbReference type="ARBA" id="ARBA00022833"/>
    </source>
</evidence>
<evidence type="ECO:0000256" key="4">
    <source>
        <dbReference type="ARBA" id="ARBA00022723"/>
    </source>
</evidence>
<protein>
    <recommendedName>
        <fullName evidence="2">RBR-type E3 ubiquitin transferase</fullName>
        <ecNumber evidence="2">2.3.2.31</ecNumber>
    </recommendedName>
</protein>
<gene>
    <name evidence="13" type="ORF">BDZ94DRAFT_784601</name>
</gene>
<dbReference type="CDD" id="cd22584">
    <property type="entry name" value="Rcat_RBR_unk"/>
    <property type="match status" value="1"/>
</dbReference>
<dbReference type="CDD" id="cd20335">
    <property type="entry name" value="BRcat_RBR"/>
    <property type="match status" value="1"/>
</dbReference>
<evidence type="ECO:0000256" key="6">
    <source>
        <dbReference type="ARBA" id="ARBA00022771"/>
    </source>
</evidence>
<dbReference type="InterPro" id="IPR044066">
    <property type="entry name" value="TRIAD_supradom"/>
</dbReference>
<evidence type="ECO:0000259" key="11">
    <source>
        <dbReference type="PROSITE" id="PS50089"/>
    </source>
</evidence>
<dbReference type="SUPFAM" id="SSF57850">
    <property type="entry name" value="RING/U-box"/>
    <property type="match status" value="2"/>
</dbReference>
<evidence type="ECO:0000313" key="14">
    <source>
        <dbReference type="Proteomes" id="UP000807353"/>
    </source>
</evidence>
<dbReference type="GO" id="GO:0008270">
    <property type="term" value="F:zinc ion binding"/>
    <property type="evidence" value="ECO:0007669"/>
    <property type="project" value="UniProtKB-KW"/>
</dbReference>
<dbReference type="Proteomes" id="UP000807353">
    <property type="component" value="Unassembled WGS sequence"/>
</dbReference>
<dbReference type="EMBL" id="MU150233">
    <property type="protein sequence ID" value="KAF9468398.1"/>
    <property type="molecule type" value="Genomic_DNA"/>
</dbReference>
<evidence type="ECO:0000256" key="9">
    <source>
        <dbReference type="PROSITE-ProRule" id="PRU00175"/>
    </source>
</evidence>
<dbReference type="InterPro" id="IPR013083">
    <property type="entry name" value="Znf_RING/FYVE/PHD"/>
</dbReference>
<dbReference type="InterPro" id="IPR002867">
    <property type="entry name" value="IBR_dom"/>
</dbReference>
<keyword evidence="8" id="KW-0862">Zinc</keyword>
<dbReference type="Gene3D" id="3.30.40.10">
    <property type="entry name" value="Zinc/RING finger domain, C3HC4 (zinc finger)"/>
    <property type="match status" value="1"/>
</dbReference>
<dbReference type="Pfam" id="PF01485">
    <property type="entry name" value="IBR"/>
    <property type="match status" value="2"/>
</dbReference>
<dbReference type="PROSITE" id="PS00518">
    <property type="entry name" value="ZF_RING_1"/>
    <property type="match status" value="1"/>
</dbReference>
<dbReference type="InterPro" id="IPR018957">
    <property type="entry name" value="Znf_C3HC4_RING-type"/>
</dbReference>
<feature type="domain" description="RING-type" evidence="11">
    <location>
        <begin position="131"/>
        <end position="175"/>
    </location>
</feature>
<keyword evidence="4" id="KW-0479">Metal-binding</keyword>
<dbReference type="InterPro" id="IPR001841">
    <property type="entry name" value="Znf_RING"/>
</dbReference>
<dbReference type="Pfam" id="PF00097">
    <property type="entry name" value="zf-C3HC4"/>
    <property type="match status" value="1"/>
</dbReference>
<keyword evidence="7" id="KW-0833">Ubl conjugation pathway</keyword>
<evidence type="ECO:0000256" key="10">
    <source>
        <dbReference type="SAM" id="MobiDB-lite"/>
    </source>
</evidence>
<keyword evidence="14" id="KW-1185">Reference proteome</keyword>
<dbReference type="PROSITE" id="PS50089">
    <property type="entry name" value="ZF_RING_2"/>
    <property type="match status" value="1"/>
</dbReference>
<reference evidence="13" key="1">
    <citation type="submission" date="2020-11" db="EMBL/GenBank/DDBJ databases">
        <authorList>
            <consortium name="DOE Joint Genome Institute"/>
            <person name="Ahrendt S."/>
            <person name="Riley R."/>
            <person name="Andreopoulos W."/>
            <person name="Labutti K."/>
            <person name="Pangilinan J."/>
            <person name="Ruiz-Duenas F.J."/>
            <person name="Barrasa J.M."/>
            <person name="Sanchez-Garcia M."/>
            <person name="Camarero S."/>
            <person name="Miyauchi S."/>
            <person name="Serrano A."/>
            <person name="Linde D."/>
            <person name="Babiker R."/>
            <person name="Drula E."/>
            <person name="Ayuso-Fernandez I."/>
            <person name="Pacheco R."/>
            <person name="Padilla G."/>
            <person name="Ferreira P."/>
            <person name="Barriuso J."/>
            <person name="Kellner H."/>
            <person name="Castanera R."/>
            <person name="Alfaro M."/>
            <person name="Ramirez L."/>
            <person name="Pisabarro A.G."/>
            <person name="Kuo A."/>
            <person name="Tritt A."/>
            <person name="Lipzen A."/>
            <person name="He G."/>
            <person name="Yan M."/>
            <person name="Ng V."/>
            <person name="Cullen D."/>
            <person name="Martin F."/>
            <person name="Rosso M.-N."/>
            <person name="Henrissat B."/>
            <person name="Hibbett D."/>
            <person name="Martinez A.T."/>
            <person name="Grigoriev I.V."/>
        </authorList>
    </citation>
    <scope>NUCLEOTIDE SEQUENCE</scope>
    <source>
        <strain evidence="13">CBS 247.69</strain>
    </source>
</reference>
<dbReference type="EC" id="2.3.2.31" evidence="2"/>
<dbReference type="PROSITE" id="PS51873">
    <property type="entry name" value="TRIAD"/>
    <property type="match status" value="1"/>
</dbReference>
<comment type="caution">
    <text evidence="13">The sequence shown here is derived from an EMBL/GenBank/DDBJ whole genome shotgun (WGS) entry which is preliminary data.</text>
</comment>
<sequence length="322" mass="35033">MEDAQLAKSLDEGAEAKHTSLKQPNYTNQVAIALRQAALSVAAKQGLPGPSSLPHGLNSSATTDTFPMVDTHEIFVSRLLTAEHVSGLGISSDLLYPYTERPKTPAMFNAATPKQDDNIFPPTQPPLQTLCIICEDPIASTNATRTPCGHDYCKDCIISYVDASTRDNSLLPVRCCNVPIPQKAIVSFLTNPLLSFYEDKSRELEVPVNHRVYCQNPDCSKFLGSTRSLEGNITCSGCGSSTCATCRQSAHTGESCSDNAGILEVKALARVEHWQTCPGCNAIIELQHGCYHMTCRCATQFCYLCAAKWKTCTCPQSDERCL</sequence>
<evidence type="ECO:0000259" key="12">
    <source>
        <dbReference type="PROSITE" id="PS51873"/>
    </source>
</evidence>
<keyword evidence="6 9" id="KW-0863">Zinc-finger</keyword>
<keyword evidence="3" id="KW-0808">Transferase</keyword>
<comment type="catalytic activity">
    <reaction evidence="1">
        <text>[E2 ubiquitin-conjugating enzyme]-S-ubiquitinyl-L-cysteine + [acceptor protein]-L-lysine = [E2 ubiquitin-conjugating enzyme]-L-cysteine + [acceptor protein]-N(6)-ubiquitinyl-L-lysine.</text>
        <dbReference type="EC" id="2.3.2.31"/>
    </reaction>
</comment>
<evidence type="ECO:0000256" key="1">
    <source>
        <dbReference type="ARBA" id="ARBA00001798"/>
    </source>
</evidence>
<dbReference type="InterPro" id="IPR031127">
    <property type="entry name" value="E3_UB_ligase_RBR"/>
</dbReference>
<dbReference type="GO" id="GO:0016567">
    <property type="term" value="P:protein ubiquitination"/>
    <property type="evidence" value="ECO:0007669"/>
    <property type="project" value="InterPro"/>
</dbReference>
<dbReference type="PANTHER" id="PTHR11685">
    <property type="entry name" value="RBR FAMILY RING FINGER AND IBR DOMAIN-CONTAINING"/>
    <property type="match status" value="1"/>
</dbReference>
<dbReference type="Gene3D" id="1.20.120.1750">
    <property type="match status" value="1"/>
</dbReference>
<evidence type="ECO:0000256" key="5">
    <source>
        <dbReference type="ARBA" id="ARBA00022737"/>
    </source>
</evidence>
<evidence type="ECO:0000256" key="2">
    <source>
        <dbReference type="ARBA" id="ARBA00012251"/>
    </source>
</evidence>
<evidence type="ECO:0000256" key="3">
    <source>
        <dbReference type="ARBA" id="ARBA00022679"/>
    </source>
</evidence>
<dbReference type="SMART" id="SM00647">
    <property type="entry name" value="IBR"/>
    <property type="match status" value="2"/>
</dbReference>
<keyword evidence="5" id="KW-0677">Repeat</keyword>
<feature type="compositionally biased region" description="Basic and acidic residues" evidence="10">
    <location>
        <begin position="9"/>
        <end position="18"/>
    </location>
</feature>
<dbReference type="InterPro" id="IPR017907">
    <property type="entry name" value="Znf_RING_CS"/>
</dbReference>
<dbReference type="AlphaFoldDB" id="A0A9P6CQ88"/>
<evidence type="ECO:0000256" key="7">
    <source>
        <dbReference type="ARBA" id="ARBA00022786"/>
    </source>
</evidence>
<feature type="domain" description="RING-type" evidence="12">
    <location>
        <begin position="127"/>
        <end position="322"/>
    </location>
</feature>
<feature type="region of interest" description="Disordered" evidence="10">
    <location>
        <begin position="1"/>
        <end position="22"/>
    </location>
</feature>
<organism evidence="13 14">
    <name type="scientific">Collybia nuda</name>
    <dbReference type="NCBI Taxonomy" id="64659"/>
    <lineage>
        <taxon>Eukaryota</taxon>
        <taxon>Fungi</taxon>
        <taxon>Dikarya</taxon>
        <taxon>Basidiomycota</taxon>
        <taxon>Agaricomycotina</taxon>
        <taxon>Agaricomycetes</taxon>
        <taxon>Agaricomycetidae</taxon>
        <taxon>Agaricales</taxon>
        <taxon>Tricholomatineae</taxon>
        <taxon>Clitocybaceae</taxon>
        <taxon>Collybia</taxon>
    </lineage>
</organism>
<dbReference type="GO" id="GO:0061630">
    <property type="term" value="F:ubiquitin protein ligase activity"/>
    <property type="evidence" value="ECO:0007669"/>
    <property type="project" value="UniProtKB-EC"/>
</dbReference>
<name>A0A9P6CQ88_9AGAR</name>
<evidence type="ECO:0000313" key="13">
    <source>
        <dbReference type="EMBL" id="KAF9468398.1"/>
    </source>
</evidence>
<dbReference type="OrthoDB" id="9977870at2759"/>
<accession>A0A9P6CQ88</accession>
<proteinExistence type="predicted"/>